<feature type="transmembrane region" description="Helical" evidence="14">
    <location>
        <begin position="351"/>
        <end position="371"/>
    </location>
</feature>
<keyword evidence="6" id="KW-0598">Phosphotransferase system</keyword>
<protein>
    <recommendedName>
        <fullName evidence="12">Ascorbate-specific PTS system EIIC component</fullName>
    </recommendedName>
    <alternativeName>
        <fullName evidence="13">Ascorbate-specific permease IIC component UlaA</fullName>
    </alternativeName>
</protein>
<comment type="caution">
    <text evidence="15">The sequence shown here is derived from an EMBL/GenBank/DDBJ whole genome shotgun (WGS) entry which is preliminary data.</text>
</comment>
<feature type="transmembrane region" description="Helical" evidence="14">
    <location>
        <begin position="12"/>
        <end position="29"/>
    </location>
</feature>
<dbReference type="PANTHER" id="PTHR33843">
    <property type="entry name" value="ASCORBATE-SPECIFIC PTS SYSTEM EIIC COMPONENT"/>
    <property type="match status" value="1"/>
</dbReference>
<evidence type="ECO:0000256" key="8">
    <source>
        <dbReference type="ARBA" id="ARBA00022989"/>
    </source>
</evidence>
<evidence type="ECO:0000256" key="4">
    <source>
        <dbReference type="ARBA" id="ARBA00022475"/>
    </source>
</evidence>
<evidence type="ECO:0000256" key="12">
    <source>
        <dbReference type="ARBA" id="ARBA00039702"/>
    </source>
</evidence>
<organism evidence="15 16">
    <name type="scientific">Vibrio lentus</name>
    <dbReference type="NCBI Taxonomy" id="136468"/>
    <lineage>
        <taxon>Bacteria</taxon>
        <taxon>Pseudomonadati</taxon>
        <taxon>Pseudomonadota</taxon>
        <taxon>Gammaproteobacteria</taxon>
        <taxon>Vibrionales</taxon>
        <taxon>Vibrionaceae</taxon>
        <taxon>Vibrio</taxon>
    </lineage>
</organism>
<feature type="transmembrane region" description="Helical" evidence="14">
    <location>
        <begin position="327"/>
        <end position="345"/>
    </location>
</feature>
<dbReference type="NCBIfam" id="NF009553">
    <property type="entry name" value="PRK12997.1-5"/>
    <property type="match status" value="1"/>
</dbReference>
<dbReference type="PANTHER" id="PTHR33843:SF4">
    <property type="entry name" value="ASCORBATE-SPECIFIC PTS SYSTEM EIIC COMPONENT"/>
    <property type="match status" value="1"/>
</dbReference>
<evidence type="ECO:0000256" key="14">
    <source>
        <dbReference type="SAM" id="Phobius"/>
    </source>
</evidence>
<keyword evidence="3" id="KW-0813">Transport</keyword>
<keyword evidence="5" id="KW-0762">Sugar transport</keyword>
<keyword evidence="7 14" id="KW-0812">Transmembrane</keyword>
<accession>A0A855ILF6</accession>
<evidence type="ECO:0000256" key="6">
    <source>
        <dbReference type="ARBA" id="ARBA00022683"/>
    </source>
</evidence>
<comment type="subunit">
    <text evidence="2">Homodimer.</text>
</comment>
<keyword evidence="9 14" id="KW-0472">Membrane</keyword>
<feature type="transmembrane region" description="Helical" evidence="14">
    <location>
        <begin position="92"/>
        <end position="112"/>
    </location>
</feature>
<dbReference type="Proteomes" id="UP000235554">
    <property type="component" value="Unassembled WGS sequence"/>
</dbReference>
<feature type="transmembrane region" description="Helical" evidence="14">
    <location>
        <begin position="41"/>
        <end position="62"/>
    </location>
</feature>
<name>A0A855ILF6_9VIBR</name>
<keyword evidence="4" id="KW-1003">Cell membrane</keyword>
<evidence type="ECO:0000256" key="1">
    <source>
        <dbReference type="ARBA" id="ARBA00004651"/>
    </source>
</evidence>
<evidence type="ECO:0000256" key="10">
    <source>
        <dbReference type="ARBA" id="ARBA00037387"/>
    </source>
</evidence>
<feature type="transmembrane region" description="Helical" evidence="14">
    <location>
        <begin position="267"/>
        <end position="286"/>
    </location>
</feature>
<evidence type="ECO:0000256" key="11">
    <source>
        <dbReference type="ARBA" id="ARBA00038218"/>
    </source>
</evidence>
<evidence type="ECO:0000256" key="13">
    <source>
        <dbReference type="ARBA" id="ARBA00042859"/>
    </source>
</evidence>
<evidence type="ECO:0000256" key="9">
    <source>
        <dbReference type="ARBA" id="ARBA00023136"/>
    </source>
</evidence>
<proteinExistence type="inferred from homology"/>
<dbReference type="GO" id="GO:0009401">
    <property type="term" value="P:phosphoenolpyruvate-dependent sugar phosphotransferase system"/>
    <property type="evidence" value="ECO:0007669"/>
    <property type="project" value="UniProtKB-KW"/>
</dbReference>
<feature type="transmembrane region" description="Helical" evidence="14">
    <location>
        <begin position="147"/>
        <end position="166"/>
    </location>
</feature>
<sequence length="430" mass="45119">MQNFFEFMLGLLKEPAIMVGLIAFIGLVAQKADISTILKGTIKTVMGFLILGFGAGALVGALNNFSVVFTEAFGVHGVIPNNEAIVALAQEAFGYEMALIMFFAFVVNILLARLTPLKYIFLTGHHTMFMSMLVAVILSSAGIEGTVLVAIGAILVGTLMVVMPALGQKYTEKVMPALGQKYTEKVMGTDQLAIGHFSTLSYIVSGFIGSKFGDTSKTTEDIQVPKSLMFLRDTPVAVATTMAIFFMLASIIAGGDFVETVSSGQNWVVFTFMQSLIFAGGVYIVLQGVKMLIAEIVPAFKGISDKLVPGAKPALDCPMVFPVAPNAVLIGFLCSFGAGLLAMAVQGALGWTIIVAGVVPHFFVGGAAGVYGNATGGLRGAILGSFTQGLCISFLPMLLLPVLGGLGLEATTFADFDFGVVGLILGWIVS</sequence>
<dbReference type="AlphaFoldDB" id="A0A855ILF6"/>
<keyword evidence="8 14" id="KW-1133">Transmembrane helix</keyword>
<evidence type="ECO:0000256" key="2">
    <source>
        <dbReference type="ARBA" id="ARBA00011738"/>
    </source>
</evidence>
<evidence type="ECO:0000256" key="5">
    <source>
        <dbReference type="ARBA" id="ARBA00022597"/>
    </source>
</evidence>
<feature type="transmembrane region" description="Helical" evidence="14">
    <location>
        <begin position="119"/>
        <end position="141"/>
    </location>
</feature>
<dbReference type="InterPro" id="IPR051562">
    <property type="entry name" value="Ascorbate-PTS_EIIC"/>
</dbReference>
<comment type="similarity">
    <text evidence="11">Belongs to the UlaA family.</text>
</comment>
<feature type="transmembrane region" description="Helical" evidence="14">
    <location>
        <begin position="383"/>
        <end position="404"/>
    </location>
</feature>
<dbReference type="RefSeq" id="WP_102555135.1">
    <property type="nucleotide sequence ID" value="NZ_MCZJ01000046.1"/>
</dbReference>
<comment type="function">
    <text evidence="10">The phosphoenolpyruvate-dependent sugar phosphotransferase system (sugar PTS), a major carbohydrate active transport system, catalyzes the phosphorylation of incoming sugar substrates concomitantly with their translocation across the cell membrane. The enzyme II UlaABC PTS system is involved in ascorbate transport.</text>
</comment>
<feature type="transmembrane region" description="Helical" evidence="14">
    <location>
        <begin position="236"/>
        <end position="255"/>
    </location>
</feature>
<evidence type="ECO:0000256" key="7">
    <source>
        <dbReference type="ARBA" id="ARBA00022692"/>
    </source>
</evidence>
<reference evidence="16" key="1">
    <citation type="submission" date="2016-07" db="EMBL/GenBank/DDBJ databases">
        <title>Nontailed viruses are major unrecognized killers of bacteria in the ocean.</title>
        <authorList>
            <person name="Kauffman K."/>
            <person name="Hussain F."/>
            <person name="Yang J."/>
            <person name="Arevalo P."/>
            <person name="Brown J."/>
            <person name="Cutler M."/>
            <person name="Kelly L."/>
            <person name="Polz M.F."/>
        </authorList>
    </citation>
    <scope>NUCLEOTIDE SEQUENCE [LARGE SCALE GENOMIC DNA]</scope>
    <source>
        <strain evidence="16">10N.261.48.A1</strain>
    </source>
</reference>
<dbReference type="InterPro" id="IPR004703">
    <property type="entry name" value="PTS_sugar-sp_permease"/>
</dbReference>
<dbReference type="GO" id="GO:0005886">
    <property type="term" value="C:plasma membrane"/>
    <property type="evidence" value="ECO:0007669"/>
    <property type="project" value="UniProtKB-SubCell"/>
</dbReference>
<evidence type="ECO:0000313" key="15">
    <source>
        <dbReference type="EMBL" id="PMM54768.1"/>
    </source>
</evidence>
<dbReference type="EMBL" id="MCZJ01000046">
    <property type="protein sequence ID" value="PMM54768.1"/>
    <property type="molecule type" value="Genomic_DNA"/>
</dbReference>
<evidence type="ECO:0000313" key="16">
    <source>
        <dbReference type="Proteomes" id="UP000235554"/>
    </source>
</evidence>
<comment type="subcellular location">
    <subcellularLocation>
        <location evidence="1">Cell membrane</location>
        <topology evidence="1">Multi-pass membrane protein</topology>
    </subcellularLocation>
</comment>
<dbReference type="Pfam" id="PF03611">
    <property type="entry name" value="EIIC-GAT"/>
    <property type="match status" value="1"/>
</dbReference>
<evidence type="ECO:0000256" key="3">
    <source>
        <dbReference type="ARBA" id="ARBA00022448"/>
    </source>
</evidence>
<gene>
    <name evidence="15" type="ORF">BCT50_13950</name>
</gene>